<evidence type="ECO:0000256" key="1">
    <source>
        <dbReference type="SAM" id="MobiDB-lite"/>
    </source>
</evidence>
<organism evidence="2 3">
    <name type="scientific">Reticulomyxa filosa</name>
    <dbReference type="NCBI Taxonomy" id="46433"/>
    <lineage>
        <taxon>Eukaryota</taxon>
        <taxon>Sar</taxon>
        <taxon>Rhizaria</taxon>
        <taxon>Retaria</taxon>
        <taxon>Foraminifera</taxon>
        <taxon>Monothalamids</taxon>
        <taxon>Reticulomyxidae</taxon>
        <taxon>Reticulomyxa</taxon>
    </lineage>
</organism>
<dbReference type="AlphaFoldDB" id="X6LG75"/>
<reference evidence="2 3" key="1">
    <citation type="journal article" date="2013" name="Curr. Biol.">
        <title>The Genome of the Foraminiferan Reticulomyxa filosa.</title>
        <authorList>
            <person name="Glockner G."/>
            <person name="Hulsmann N."/>
            <person name="Schleicher M."/>
            <person name="Noegel A.A."/>
            <person name="Eichinger L."/>
            <person name="Gallinger C."/>
            <person name="Pawlowski J."/>
            <person name="Sierra R."/>
            <person name="Euteneuer U."/>
            <person name="Pillet L."/>
            <person name="Moustafa A."/>
            <person name="Platzer M."/>
            <person name="Groth M."/>
            <person name="Szafranski K."/>
            <person name="Schliwa M."/>
        </authorList>
    </citation>
    <scope>NUCLEOTIDE SEQUENCE [LARGE SCALE GENOMIC DNA]</scope>
</reference>
<dbReference type="Proteomes" id="UP000023152">
    <property type="component" value="Unassembled WGS sequence"/>
</dbReference>
<protein>
    <submittedName>
        <fullName evidence="2">Uncharacterized protein</fullName>
    </submittedName>
</protein>
<feature type="non-terminal residue" evidence="2">
    <location>
        <position position="1"/>
    </location>
</feature>
<name>X6LG75_RETFI</name>
<evidence type="ECO:0000313" key="2">
    <source>
        <dbReference type="EMBL" id="ETO00142.1"/>
    </source>
</evidence>
<comment type="caution">
    <text evidence="2">The sequence shown here is derived from an EMBL/GenBank/DDBJ whole genome shotgun (WGS) entry which is preliminary data.</text>
</comment>
<proteinExistence type="predicted"/>
<evidence type="ECO:0000313" key="3">
    <source>
        <dbReference type="Proteomes" id="UP000023152"/>
    </source>
</evidence>
<gene>
    <name evidence="2" type="ORF">RFI_37317</name>
</gene>
<feature type="compositionally biased region" description="Basic and acidic residues" evidence="1">
    <location>
        <begin position="141"/>
        <end position="150"/>
    </location>
</feature>
<sequence>SKGEALGDDCMSSSLNQKMNLNDQGLVRSSSGRAIIPLSQLETSASQIVSVGNNNVDNAQNQSAIREIKDNPPQDTHLNIERKHQLIEKYFIRKLESYPEWDDIVDFFIGELIKYASLKSDSNSSEMEKNDELLPRASMKGKPDNVEYKMKSPKTKTSINTSANANANINVNAKRSNMSINTKKMIWYERYETEEALIQQIRRLQALDYNGMKDLGGGGGARGRQ</sequence>
<dbReference type="EMBL" id="ASPP01041866">
    <property type="protein sequence ID" value="ETO00142.1"/>
    <property type="molecule type" value="Genomic_DNA"/>
</dbReference>
<accession>X6LG75</accession>
<feature type="region of interest" description="Disordered" evidence="1">
    <location>
        <begin position="121"/>
        <end position="160"/>
    </location>
</feature>
<keyword evidence="3" id="KW-1185">Reference proteome</keyword>